<evidence type="ECO:0000256" key="1">
    <source>
        <dbReference type="SAM" id="MobiDB-lite"/>
    </source>
</evidence>
<dbReference type="EMBL" id="MN593216">
    <property type="protein sequence ID" value="QIV66877.1"/>
    <property type="molecule type" value="Genomic_DNA"/>
</dbReference>
<protein>
    <submittedName>
        <fullName evidence="2 4">ORF60</fullName>
    </submittedName>
</protein>
<name>K7PCC0_CYHV2</name>
<evidence type="ECO:0000313" key="5">
    <source>
        <dbReference type="EMBL" id="QIV66877.1"/>
    </source>
</evidence>
<keyword evidence="6" id="KW-1185">Reference proteome</keyword>
<dbReference type="KEGG" id="vg:14011456"/>
<accession>K7PCC0</accession>
<reference evidence="2 6" key="1">
    <citation type="journal article" date="2013" name="J. Virol.">
        <title>Comparative genomics of carp herpesviruses.</title>
        <authorList>
            <person name="Davison A.J."/>
            <person name="Kurobe T."/>
            <person name="Gatherer D."/>
            <person name="Cunningham C."/>
            <person name="Korf I."/>
            <person name="Fukuda H."/>
            <person name="Hedrick R.P."/>
            <person name="Waltzek T.B."/>
        </authorList>
    </citation>
    <scope>NUCLEOTIDE SEQUENCE [LARGE SCALE GENOMIC DNA]</scope>
    <source>
        <strain evidence="2">ST-J1</strain>
    </source>
</reference>
<dbReference type="Proteomes" id="UP000126788">
    <property type="component" value="Genome"/>
</dbReference>
<evidence type="ECO:0000313" key="3">
    <source>
        <dbReference type="EMBL" id="AKC02008.1"/>
    </source>
</evidence>
<feature type="region of interest" description="Disordered" evidence="1">
    <location>
        <begin position="398"/>
        <end position="422"/>
    </location>
</feature>
<sequence length="533" mass="59336">MYHIEECSTAVRLCLEHGADQRTEGEYVEFTGQFCLADLLGPTVDDGSEKDVVFVHRFGGFGGRVDKYPDAGYFTITGHRGQSVVAGTHDETDIMSQALPCGPKHEWLPGIPMVSQREILIRSVQSYLGSKLQSEFRDFEREYRELVRKGSITCLWSNTDTSNVSYTRVGNHAVKDLGIVHFKNQSRKPYPDNLSDIAGPSSTFVKFLMSLRALHVAGASRTWIGYLSKITQAIDRNLLTERNLISQLFTNRFSGGLGPYFEGTETDTACVRHYTQFFSSKAVEAVCEAFRTLESVCNTLMMDVKSPLTVKVYLRREPIKLKTASELSFQFNASVESFTISKLRCLADYPNLHRRYSEVLATQHTPKTALSMNGVEVDETKTEEELIAAAAASAATASTSSTTSSSSKSSSKKTSTSDSDADAKKDGWIIGLDTIESLPFRKACFYFNFPTSRNTLESVIHALGTDTFARKHKQKINVYAPTQQAASRGSSQIELLQRQLDLLKEGHGGQSTSNQQLLVQLQLQLNQLQQKQW</sequence>
<reference evidence="3" key="2">
    <citation type="journal article" date="2015" name="Can. J. Microbiol.">
        <title>Characterization and Prevalence of A New Fatal Genotype CyHV-2 in Mainland China.</title>
        <authorList>
            <person name="Li L."/>
            <person name="Luo Y."/>
            <person name="Gao Z."/>
            <person name="Huang J."/>
            <person name="Zheng X."/>
            <person name="Nie H."/>
            <person name="Zhang J."/>
            <person name="Lin L."/>
            <person name="Yuan J."/>
        </authorList>
    </citation>
    <scope>NUCLEOTIDE SEQUENCE [LARGE SCALE GENOMIC DNA]</scope>
    <source>
        <strain evidence="3">SY-C1</strain>
    </source>
</reference>
<evidence type="ECO:0000313" key="4">
    <source>
        <dbReference type="EMBL" id="AMB21630.1"/>
    </source>
</evidence>
<evidence type="ECO:0000313" key="6">
    <source>
        <dbReference type="Proteomes" id="UP000101183"/>
    </source>
</evidence>
<gene>
    <name evidence="2" type="ORF">CyHV2_ORF60</name>
</gene>
<feature type="compositionally biased region" description="Low complexity" evidence="1">
    <location>
        <begin position="398"/>
        <end position="418"/>
    </location>
</feature>
<dbReference type="EMBL" id="KT387800">
    <property type="protein sequence ID" value="AMB21630.1"/>
    <property type="molecule type" value="Genomic_DNA"/>
</dbReference>
<evidence type="ECO:0000313" key="2">
    <source>
        <dbReference type="EMBL" id="AFJ20492.1"/>
    </source>
</evidence>
<dbReference type="RefSeq" id="YP_007003880.1">
    <property type="nucleotide sequence ID" value="NC_019495.1"/>
</dbReference>
<dbReference type="Proteomes" id="UP000101183">
    <property type="component" value="Segment"/>
</dbReference>
<evidence type="ECO:0000313" key="7">
    <source>
        <dbReference type="Proteomes" id="UP000126788"/>
    </source>
</evidence>
<reference evidence="5" key="4">
    <citation type="submission" date="2019-10" db="EMBL/GenBank/DDBJ databases">
        <title>The complete genome of Cyprinid herpesvirus 2, a new strain isolated from Allogynogenetic crucian carp.</title>
        <authorList>
            <person name="Jiang Y."/>
            <person name="Wang H."/>
            <person name="Lu L."/>
        </authorList>
    </citation>
    <scope>NUCLEOTIDE SEQUENCE</scope>
    <source>
        <strain evidence="5">YC-01</strain>
    </source>
</reference>
<evidence type="ECO:0000313" key="8">
    <source>
        <dbReference type="Proteomes" id="UP000142765"/>
    </source>
</evidence>
<proteinExistence type="predicted"/>
<reference evidence="7" key="5">
    <citation type="journal article" date="2022" name="Can. J. Microbiol.">
        <title>Characterization and Prevalence of A New Fatal Genotype CyHV-2 in Mainland China.</title>
        <authorList>
            <person name="Li L."/>
            <person name="Luo Y."/>
            <person name="Gao Z."/>
            <person name="Huang J."/>
            <person name="Zheng X."/>
            <person name="Nie H."/>
            <person name="Zhang J."/>
            <person name="Lin L."/>
            <person name="Yuan J."/>
        </authorList>
    </citation>
    <scope>NUCLEOTIDE SEQUENCE [LARGE SCALE GENOMIC DNA]</scope>
</reference>
<reference evidence="4 8" key="3">
    <citation type="submission" date="2015-08" db="EMBL/GenBank/DDBJ databases">
        <authorList>
            <person name="Babu N.S."/>
            <person name="Beckwith C.J."/>
            <person name="Beseler K.G."/>
            <person name="Brison A."/>
            <person name="Carone J.V."/>
            <person name="Caskin T.P."/>
            <person name="Diamond M."/>
            <person name="Durham M.E."/>
            <person name="Foxe J.M."/>
            <person name="Go M."/>
            <person name="Henderson B.A."/>
            <person name="Jones I.B."/>
            <person name="McGettigan J.A."/>
            <person name="Micheletti S.J."/>
            <person name="Nasrallah M.E."/>
            <person name="Ortiz D."/>
            <person name="Piller C.R."/>
            <person name="Privatt S.R."/>
            <person name="Schneider S.L."/>
            <person name="Sharp S."/>
            <person name="Smith T.C."/>
            <person name="Stanton J.D."/>
            <person name="Ullery H.E."/>
            <person name="Wilson R.J."/>
            <person name="Serrano M.G."/>
            <person name="Buck G."/>
            <person name="Lee V."/>
            <person name="Wang Y."/>
            <person name="Carvalho R."/>
            <person name="Voegtly L."/>
            <person name="Shi R."/>
            <person name="Duckworth R."/>
            <person name="Johnson A."/>
            <person name="Loviza R."/>
            <person name="Walstead R."/>
            <person name="Shah Z."/>
            <person name="Kiflezghi M."/>
            <person name="Wade K."/>
            <person name="Ball S.L."/>
            <person name="Bradley K.W."/>
            <person name="Asai D.J."/>
            <person name="Bowman C.A."/>
            <person name="Russell D.A."/>
            <person name="Pope W.H."/>
            <person name="Jacobs-Sera D."/>
            <person name="Hendrix R.W."/>
            <person name="Hatfull G.F."/>
        </authorList>
    </citation>
    <scope>NUCLEOTIDE SEQUENCE [LARGE SCALE GENOMIC DNA]</scope>
    <source>
        <strain evidence="4">SY</strain>
    </source>
</reference>
<dbReference type="Proteomes" id="UP000142765">
    <property type="component" value="Segment"/>
</dbReference>
<dbReference type="EMBL" id="KM200722">
    <property type="protein sequence ID" value="AKC02008.1"/>
    <property type="molecule type" value="Genomic_DNA"/>
</dbReference>
<dbReference type="GeneID" id="14011456"/>
<dbReference type="EMBL" id="JQ815364">
    <property type="protein sequence ID" value="AFJ20492.1"/>
    <property type="molecule type" value="Genomic_DNA"/>
</dbReference>
<organism evidence="2 6">
    <name type="scientific">Cyprinid herpesvirus 2</name>
    <name type="common">CyHV-2</name>
    <dbReference type="NCBI Taxonomy" id="317878"/>
    <lineage>
        <taxon>Viruses</taxon>
        <taxon>Duplodnaviria</taxon>
        <taxon>Heunggongvirae</taxon>
        <taxon>Peploviricota</taxon>
        <taxon>Herviviricetes</taxon>
        <taxon>Herpesvirales</taxon>
        <taxon>Alloherpesviridae</taxon>
        <taxon>Cyvirus</taxon>
        <taxon>Cyvirus cyprinidallo2</taxon>
    </lineage>
</organism>